<dbReference type="AlphaFoldDB" id="A0A9N9E2V9"/>
<gene>
    <name evidence="2" type="ORF">PBRASI_LOCUS10621</name>
</gene>
<reference evidence="2" key="1">
    <citation type="submission" date="2021-06" db="EMBL/GenBank/DDBJ databases">
        <authorList>
            <person name="Kallberg Y."/>
            <person name="Tangrot J."/>
            <person name="Rosling A."/>
        </authorList>
    </citation>
    <scope>NUCLEOTIDE SEQUENCE</scope>
    <source>
        <strain evidence="2">BR232B</strain>
    </source>
</reference>
<feature type="compositionally biased region" description="Low complexity" evidence="1">
    <location>
        <begin position="1"/>
        <end position="37"/>
    </location>
</feature>
<dbReference type="EMBL" id="CAJVPI010003392">
    <property type="protein sequence ID" value="CAG8657900.1"/>
    <property type="molecule type" value="Genomic_DNA"/>
</dbReference>
<evidence type="ECO:0000313" key="3">
    <source>
        <dbReference type="Proteomes" id="UP000789739"/>
    </source>
</evidence>
<comment type="caution">
    <text evidence="2">The sequence shown here is derived from an EMBL/GenBank/DDBJ whole genome shotgun (WGS) entry which is preliminary data.</text>
</comment>
<evidence type="ECO:0000313" key="2">
    <source>
        <dbReference type="EMBL" id="CAG8657900.1"/>
    </source>
</evidence>
<protein>
    <submittedName>
        <fullName evidence="2">2108_t:CDS:1</fullName>
    </submittedName>
</protein>
<feature type="non-terminal residue" evidence="2">
    <location>
        <position position="72"/>
    </location>
</feature>
<organism evidence="2 3">
    <name type="scientific">Paraglomus brasilianum</name>
    <dbReference type="NCBI Taxonomy" id="144538"/>
    <lineage>
        <taxon>Eukaryota</taxon>
        <taxon>Fungi</taxon>
        <taxon>Fungi incertae sedis</taxon>
        <taxon>Mucoromycota</taxon>
        <taxon>Glomeromycotina</taxon>
        <taxon>Glomeromycetes</taxon>
        <taxon>Paraglomerales</taxon>
        <taxon>Paraglomeraceae</taxon>
        <taxon>Paraglomus</taxon>
    </lineage>
</organism>
<feature type="region of interest" description="Disordered" evidence="1">
    <location>
        <begin position="1"/>
        <end position="40"/>
    </location>
</feature>
<proteinExistence type="predicted"/>
<dbReference type="OrthoDB" id="2443308at2759"/>
<accession>A0A9N9E2V9</accession>
<dbReference type="Proteomes" id="UP000789739">
    <property type="component" value="Unassembled WGS sequence"/>
</dbReference>
<sequence length="72" mass="7749">MSSTNTPIALAIATPAPSSSASSPPSSTPPTSSSSALLQRRKSVRFSRFEKVYYTHSPVDYDRSSILTTLKE</sequence>
<evidence type="ECO:0000256" key="1">
    <source>
        <dbReference type="SAM" id="MobiDB-lite"/>
    </source>
</evidence>
<keyword evidence="3" id="KW-1185">Reference proteome</keyword>
<name>A0A9N9E2V9_9GLOM</name>